<dbReference type="GO" id="GO:0009116">
    <property type="term" value="P:nucleoside metabolic process"/>
    <property type="evidence" value="ECO:0007669"/>
    <property type="project" value="InterPro"/>
</dbReference>
<dbReference type="Gene3D" id="3.40.50.1580">
    <property type="entry name" value="Nucleoside phosphorylase domain"/>
    <property type="match status" value="1"/>
</dbReference>
<dbReference type="OrthoDB" id="4517280at2"/>
<dbReference type="eggNOG" id="COG5042">
    <property type="taxonomic scope" value="Bacteria"/>
</dbReference>
<evidence type="ECO:0000313" key="3">
    <source>
        <dbReference type="Proteomes" id="UP000008466"/>
    </source>
</evidence>
<protein>
    <submittedName>
        <fullName evidence="2">Purine nucleoside permease</fullName>
    </submittedName>
</protein>
<proteinExistence type="predicted"/>
<feature type="chain" id="PRO_5003259775" evidence="1">
    <location>
        <begin position="24"/>
        <end position="334"/>
    </location>
</feature>
<keyword evidence="3" id="KW-1185">Reference proteome</keyword>
<accession>F0RUL7</accession>
<dbReference type="PANTHER" id="PTHR38643:SF1">
    <property type="entry name" value="PURINE NUCLEOSIDE PERMEASE C285.05-RELATED"/>
    <property type="match status" value="1"/>
</dbReference>
<dbReference type="KEGG" id="sbu:SpiBuddy_0546"/>
<dbReference type="InterPro" id="IPR035994">
    <property type="entry name" value="Nucleoside_phosphorylase_sf"/>
</dbReference>
<dbReference type="InterPro" id="IPR009486">
    <property type="entry name" value="Pur_nuclsid_perm"/>
</dbReference>
<evidence type="ECO:0000313" key="2">
    <source>
        <dbReference type="EMBL" id="ADY12379.1"/>
    </source>
</evidence>
<reference evidence="3" key="1">
    <citation type="submission" date="2011-02" db="EMBL/GenBank/DDBJ databases">
        <title>Complete sequence of Spirochaeta sp. Buddy.</title>
        <authorList>
            <person name="Lucas S."/>
            <person name="Copeland A."/>
            <person name="Lapidus A."/>
            <person name="Cheng J.-F."/>
            <person name="Goodwin L."/>
            <person name="Pitluck S."/>
            <person name="Zeytun A."/>
            <person name="Detter J.C."/>
            <person name="Han C."/>
            <person name="Tapia R."/>
            <person name="Land M."/>
            <person name="Hauser L."/>
            <person name="Kyrpides N."/>
            <person name="Ivanova N."/>
            <person name="Mikhailova N."/>
            <person name="Pagani I."/>
            <person name="Ritalahti K.M."/>
            <person name="Loeffler F.E."/>
            <person name="Woyke T."/>
        </authorList>
    </citation>
    <scope>NUCLEOTIDE SEQUENCE [LARGE SCALE GENOMIC DNA]</scope>
    <source>
        <strain evidence="3">ATCC BAA-1886 / DSM 22777 / Buddy</strain>
    </source>
</reference>
<gene>
    <name evidence="2" type="ordered locus">SpiBuddy_0546</name>
</gene>
<dbReference type="AlphaFoldDB" id="F0RUL7"/>
<sequence length="334" mass="36119">MKKLMRITMVLALLLLVVSPLVAQPVSEKTQIKVLVLGMFEVGENKGDFAGEFQYFYETYFDGASSYTLNAMPLKLYVNEQGIAGAIAGMGKAQSGASLTTILRDSRFDFSDTYIVISGCSGMSPERGTLGDVVIADALVDFELGHAWKQSDNPKGSETTFLRSSGYDRAGYIPLNTDLVDWAYELTKTTALLDDKAAAAYRAKYSSQEASEKPSVQRGVSVTGDSYWHGKGSSAHADVVTAVYGAGTYMVTQMEDNALGVAAMNEGKLDRLIVVRDVVNFDQPYPNQTVLESLDASSGAFSIGMKNGFAVSSKIINTLIDNWDVYRSTAPSVK</sequence>
<organism evidence="2 3">
    <name type="scientific">Sphaerochaeta globosa (strain ATCC BAA-1886 / DSM 22777 / Buddy)</name>
    <name type="common">Spirochaeta sp. (strain Buddy)</name>
    <dbReference type="NCBI Taxonomy" id="158189"/>
    <lineage>
        <taxon>Bacteria</taxon>
        <taxon>Pseudomonadati</taxon>
        <taxon>Spirochaetota</taxon>
        <taxon>Spirochaetia</taxon>
        <taxon>Spirochaetales</taxon>
        <taxon>Sphaerochaetaceae</taxon>
        <taxon>Sphaerochaeta</taxon>
    </lineage>
</organism>
<evidence type="ECO:0000256" key="1">
    <source>
        <dbReference type="SAM" id="SignalP"/>
    </source>
</evidence>
<dbReference type="RefSeq" id="WP_013606232.1">
    <property type="nucleotide sequence ID" value="NC_015152.1"/>
</dbReference>
<dbReference type="PANTHER" id="PTHR38643">
    <property type="entry name" value="PURINE NUCLEOSIDE PERMEASE C285.05-RELATED"/>
    <property type="match status" value="1"/>
</dbReference>
<dbReference type="Proteomes" id="UP000008466">
    <property type="component" value="Chromosome"/>
</dbReference>
<dbReference type="GO" id="GO:0055085">
    <property type="term" value="P:transmembrane transport"/>
    <property type="evidence" value="ECO:0007669"/>
    <property type="project" value="InterPro"/>
</dbReference>
<dbReference type="SUPFAM" id="SSF53167">
    <property type="entry name" value="Purine and uridine phosphorylases"/>
    <property type="match status" value="1"/>
</dbReference>
<dbReference type="Pfam" id="PF06516">
    <property type="entry name" value="NUP"/>
    <property type="match status" value="1"/>
</dbReference>
<dbReference type="EMBL" id="CP002541">
    <property type="protein sequence ID" value="ADY12379.1"/>
    <property type="molecule type" value="Genomic_DNA"/>
</dbReference>
<keyword evidence="1" id="KW-0732">Signal</keyword>
<dbReference type="HOGENOM" id="CLU_031475_1_0_12"/>
<name>F0RUL7_SPHGB</name>
<dbReference type="GO" id="GO:0003824">
    <property type="term" value="F:catalytic activity"/>
    <property type="evidence" value="ECO:0007669"/>
    <property type="project" value="InterPro"/>
</dbReference>
<feature type="signal peptide" evidence="1">
    <location>
        <begin position="1"/>
        <end position="23"/>
    </location>
</feature>